<sequence length="205" mass="23731">MFGRYYSVLYPPENAQGPIGFKIGMWKCVPSFDENHKPYLPEYSSTKDISGIYAFFTIDPTNGLNMLEYIGKVNGTLYDRIYDHLNDKADPYYELAQKSSYYCYLKTDVEVNHTNIGDAIADNMESHLIMVFYSPGNIIFGNNFFFMVNLKTNIRDIPVDFLETVQSYYQEIVQIYSKGFPQARLFPRVKRVLNRLLQDEPVLGG</sequence>
<comment type="caution">
    <text evidence="1">The sequence shown here is derived from an EMBL/GenBank/DDBJ whole genome shotgun (WGS) entry which is preliminary data.</text>
</comment>
<reference evidence="1 2" key="1">
    <citation type="submission" date="2015-12" db="EMBL/GenBank/DDBJ databases">
        <title>Dictyostelia acquired genes for synthesis and detection of signals that induce cell-type specialization by lateral gene transfer from prokaryotes.</title>
        <authorList>
            <person name="Gloeckner G."/>
            <person name="Schaap P."/>
        </authorList>
    </citation>
    <scope>NUCLEOTIDE SEQUENCE [LARGE SCALE GENOMIC DNA]</scope>
    <source>
        <strain evidence="1 2">TK</strain>
    </source>
</reference>
<dbReference type="InParanoid" id="A0A151ZDM5"/>
<evidence type="ECO:0000313" key="1">
    <source>
        <dbReference type="EMBL" id="KYQ92047.1"/>
    </source>
</evidence>
<organism evidence="1 2">
    <name type="scientific">Tieghemostelium lacteum</name>
    <name type="common">Slime mold</name>
    <name type="synonym">Dictyostelium lacteum</name>
    <dbReference type="NCBI Taxonomy" id="361077"/>
    <lineage>
        <taxon>Eukaryota</taxon>
        <taxon>Amoebozoa</taxon>
        <taxon>Evosea</taxon>
        <taxon>Eumycetozoa</taxon>
        <taxon>Dictyostelia</taxon>
        <taxon>Dictyosteliales</taxon>
        <taxon>Raperosteliaceae</taxon>
        <taxon>Tieghemostelium</taxon>
    </lineage>
</organism>
<dbReference type="EMBL" id="LODT01000031">
    <property type="protein sequence ID" value="KYQ92047.1"/>
    <property type="molecule type" value="Genomic_DNA"/>
</dbReference>
<dbReference type="Proteomes" id="UP000076078">
    <property type="component" value="Unassembled WGS sequence"/>
</dbReference>
<evidence type="ECO:0000313" key="2">
    <source>
        <dbReference type="Proteomes" id="UP000076078"/>
    </source>
</evidence>
<protein>
    <submittedName>
        <fullName evidence="1">Uncharacterized protein</fullName>
    </submittedName>
</protein>
<accession>A0A151ZDM5</accession>
<gene>
    <name evidence="1" type="ORF">DLAC_06879</name>
</gene>
<name>A0A151ZDM5_TIELA</name>
<proteinExistence type="predicted"/>
<dbReference type="AlphaFoldDB" id="A0A151ZDM5"/>
<keyword evidence="2" id="KW-1185">Reference proteome</keyword>